<feature type="compositionally biased region" description="Polar residues" evidence="1">
    <location>
        <begin position="1"/>
        <end position="10"/>
    </location>
</feature>
<dbReference type="AlphaFoldDB" id="A0A2H0UFE4"/>
<evidence type="ECO:0000313" key="3">
    <source>
        <dbReference type="EMBL" id="PIR85129.1"/>
    </source>
</evidence>
<keyword evidence="2" id="KW-1133">Transmembrane helix</keyword>
<evidence type="ECO:0000313" key="4">
    <source>
        <dbReference type="Proteomes" id="UP000229315"/>
    </source>
</evidence>
<feature type="transmembrane region" description="Helical" evidence="2">
    <location>
        <begin position="23"/>
        <end position="45"/>
    </location>
</feature>
<evidence type="ECO:0000256" key="2">
    <source>
        <dbReference type="SAM" id="Phobius"/>
    </source>
</evidence>
<dbReference type="Proteomes" id="UP000229315">
    <property type="component" value="Unassembled WGS sequence"/>
</dbReference>
<name>A0A2H0UFE4_9BACT</name>
<proteinExistence type="predicted"/>
<keyword evidence="2" id="KW-0472">Membrane</keyword>
<accession>A0A2H0UFE4</accession>
<dbReference type="EMBL" id="PFBH01000014">
    <property type="protein sequence ID" value="PIR85129.1"/>
    <property type="molecule type" value="Genomic_DNA"/>
</dbReference>
<evidence type="ECO:0000256" key="1">
    <source>
        <dbReference type="SAM" id="MobiDB-lite"/>
    </source>
</evidence>
<comment type="caution">
    <text evidence="3">The sequence shown here is derived from an EMBL/GenBank/DDBJ whole genome shotgun (WGS) entry which is preliminary data.</text>
</comment>
<feature type="region of interest" description="Disordered" evidence="1">
    <location>
        <begin position="1"/>
        <end position="24"/>
    </location>
</feature>
<organism evidence="3 4">
    <name type="scientific">Candidatus Kaiserbacteria bacterium CG10_big_fil_rev_8_21_14_0_10_45_20</name>
    <dbReference type="NCBI Taxonomy" id="1974607"/>
    <lineage>
        <taxon>Bacteria</taxon>
        <taxon>Candidatus Kaiseribacteriota</taxon>
    </lineage>
</organism>
<keyword evidence="2" id="KW-0812">Transmembrane</keyword>
<sequence length="108" mass="11635">MEPIENTENQAPMPETEVKKDGGLGPTLSIILIVILIALGGLYYFTQGIENYNDGSTPADESTEQAVLELQAQGSSDEVAEIEADLEATDFSEIDSMLIELDAELDAQ</sequence>
<protein>
    <submittedName>
        <fullName evidence="3">Uncharacterized protein</fullName>
    </submittedName>
</protein>
<gene>
    <name evidence="3" type="ORF">COU15_01840</name>
</gene>
<reference evidence="4" key="1">
    <citation type="submission" date="2017-09" db="EMBL/GenBank/DDBJ databases">
        <title>Depth-based differentiation of microbial function through sediment-hosted aquifers and enrichment of novel symbionts in the deep terrestrial subsurface.</title>
        <authorList>
            <person name="Probst A.J."/>
            <person name="Ladd B."/>
            <person name="Jarett J.K."/>
            <person name="Geller-Mcgrath D.E."/>
            <person name="Sieber C.M.K."/>
            <person name="Emerson J.B."/>
            <person name="Anantharaman K."/>
            <person name="Thomas B.C."/>
            <person name="Malmstrom R."/>
            <person name="Stieglmeier M."/>
            <person name="Klingl A."/>
            <person name="Woyke T."/>
            <person name="Ryan C.M."/>
            <person name="Banfield J.F."/>
        </authorList>
    </citation>
    <scope>NUCLEOTIDE SEQUENCE [LARGE SCALE GENOMIC DNA]</scope>
</reference>